<evidence type="ECO:0000256" key="4">
    <source>
        <dbReference type="ARBA" id="ARBA00022692"/>
    </source>
</evidence>
<evidence type="ECO:0000256" key="3">
    <source>
        <dbReference type="ARBA" id="ARBA00022679"/>
    </source>
</evidence>
<evidence type="ECO:0000256" key="1">
    <source>
        <dbReference type="ARBA" id="ARBA00004167"/>
    </source>
</evidence>
<feature type="domain" description="Gnk2-homologous" evidence="17">
    <location>
        <begin position="136"/>
        <end position="241"/>
    </location>
</feature>
<evidence type="ECO:0000256" key="13">
    <source>
        <dbReference type="ARBA" id="ARBA00023180"/>
    </source>
</evidence>
<evidence type="ECO:0000256" key="9">
    <source>
        <dbReference type="ARBA" id="ARBA00022840"/>
    </source>
</evidence>
<feature type="signal peptide" evidence="15">
    <location>
        <begin position="1"/>
        <end position="26"/>
    </location>
</feature>
<dbReference type="EMBL" id="JBJUIK010000007">
    <property type="protein sequence ID" value="KAL3522056.1"/>
    <property type="molecule type" value="Genomic_DNA"/>
</dbReference>
<dbReference type="PROSITE" id="PS00108">
    <property type="entry name" value="PROTEIN_KINASE_ST"/>
    <property type="match status" value="1"/>
</dbReference>
<keyword evidence="11 14" id="KW-0472">Membrane</keyword>
<dbReference type="SMART" id="SM00220">
    <property type="entry name" value="S_TKc"/>
    <property type="match status" value="1"/>
</dbReference>
<keyword evidence="4 14" id="KW-0812">Transmembrane</keyword>
<feature type="domain" description="Gnk2-homologous" evidence="17">
    <location>
        <begin position="26"/>
        <end position="128"/>
    </location>
</feature>
<dbReference type="GO" id="GO:0004674">
    <property type="term" value="F:protein serine/threonine kinase activity"/>
    <property type="evidence" value="ECO:0007669"/>
    <property type="project" value="UniProtKB-KW"/>
</dbReference>
<dbReference type="Gene3D" id="3.30.430.20">
    <property type="entry name" value="Gnk2 domain, C-X8-C-X2-C motif"/>
    <property type="match status" value="2"/>
</dbReference>
<dbReference type="InterPro" id="IPR002902">
    <property type="entry name" value="GNK2"/>
</dbReference>
<proteinExistence type="predicted"/>
<keyword evidence="19" id="KW-1185">Reference proteome</keyword>
<accession>A0ABD2ZT90</accession>
<keyword evidence="7" id="KW-0547">Nucleotide-binding</keyword>
<evidence type="ECO:0000256" key="11">
    <source>
        <dbReference type="ARBA" id="ARBA00023136"/>
    </source>
</evidence>
<evidence type="ECO:0000256" key="2">
    <source>
        <dbReference type="ARBA" id="ARBA00022527"/>
    </source>
</evidence>
<dbReference type="FunFam" id="3.30.200.20:FF:000727">
    <property type="entry name" value="Cysteine-rich RLK (RECEPTOR-like protein kinase) 23"/>
    <property type="match status" value="1"/>
</dbReference>
<evidence type="ECO:0000259" key="16">
    <source>
        <dbReference type="PROSITE" id="PS50011"/>
    </source>
</evidence>
<protein>
    <submittedName>
        <fullName evidence="18">Uncharacterized protein</fullName>
    </submittedName>
</protein>
<evidence type="ECO:0000256" key="8">
    <source>
        <dbReference type="ARBA" id="ARBA00022777"/>
    </source>
</evidence>
<evidence type="ECO:0000256" key="5">
    <source>
        <dbReference type="ARBA" id="ARBA00022729"/>
    </source>
</evidence>
<evidence type="ECO:0000256" key="10">
    <source>
        <dbReference type="ARBA" id="ARBA00022989"/>
    </source>
</evidence>
<dbReference type="PANTHER" id="PTHR27002:SF1050">
    <property type="entry name" value="CYSTEINE-RICH RECEPTOR-LIKE PROTEIN KINASE 5"/>
    <property type="match status" value="1"/>
</dbReference>
<comment type="caution">
    <text evidence="18">The sequence shown here is derived from an EMBL/GenBank/DDBJ whole genome shotgun (WGS) entry which is preliminary data.</text>
</comment>
<reference evidence="18 19" key="1">
    <citation type="submission" date="2024-11" db="EMBL/GenBank/DDBJ databases">
        <title>A near-complete genome assembly of Cinchona calisaya.</title>
        <authorList>
            <person name="Lian D.C."/>
            <person name="Zhao X.W."/>
            <person name="Wei L."/>
        </authorList>
    </citation>
    <scope>NUCLEOTIDE SEQUENCE [LARGE SCALE GENOMIC DNA]</scope>
    <source>
        <tissue evidence="18">Nenye</tissue>
    </source>
</reference>
<dbReference type="Pfam" id="PF01657">
    <property type="entry name" value="Stress-antifung"/>
    <property type="match status" value="2"/>
</dbReference>
<dbReference type="InterPro" id="IPR038408">
    <property type="entry name" value="GNK2_sf"/>
</dbReference>
<feature type="chain" id="PRO_5044823836" evidence="15">
    <location>
        <begin position="27"/>
        <end position="645"/>
    </location>
</feature>
<dbReference type="CDD" id="cd23509">
    <property type="entry name" value="Gnk2-like"/>
    <property type="match status" value="2"/>
</dbReference>
<keyword evidence="13" id="KW-0325">Glycoprotein</keyword>
<feature type="transmembrane region" description="Helical" evidence="14">
    <location>
        <begin position="256"/>
        <end position="282"/>
    </location>
</feature>
<sequence>MNYYLLVYNLLFFCCMLCLLAVGTDAQPINRCTTNSTYDPGNTYRANLNEFLRSTVDASRTDDFNISITGSDPDRVFGIFMCRGDVSSGVCSDCLSTASTRVLNGCPNQKSAYVWMDDCFLRYSDQSFFSIFSRFDGNMGYCFSDIYAEPLEDLVNNVMNKVADEAANDTRPDKKFAVKEVNYSSNSDVYTLAQCTPDLSSIDCRRCLSNAIQALPTCCNNRQGCRIAFPSCIIRYEMYQFYNNGSPSSSRGKRRISVQVIIGITVPTILFLVLFVITFVFLKTRSRAKMQEAIDGARSLNIDPESLKYSLSEIQIATNNFSAANKIGQGGFGPVYKGTLPNGEDIAVKRLSRRSGQGAEEFKNEIVVVAKLRHNNLVRLLGFCLEGEEKSLVYEFVPNKSLDYFLFDPEKQRLLDWSRRYKIIGGIARGLLYLHEDSPLRIVHRDLKAGNILLDEGMNAKIADFGMAKICGVDQSKGNTDRIAGTFGYMAPEYARSGQFSIKSDVFSFGVVILEIITGKKNSSFCKSEDSQDLLSYARQQWRNGTPLALLDPTIADSYVETEVLRCIHVGLLCVEEYAERRPRMASVVYMLNGSSTSLPSPYLPTVSRHNKSKSILEEIKSEQSDTKFPLASVIETSITKLYPR</sequence>
<dbReference type="PROSITE" id="PS51473">
    <property type="entry name" value="GNK2"/>
    <property type="match status" value="2"/>
</dbReference>
<evidence type="ECO:0000256" key="14">
    <source>
        <dbReference type="SAM" id="Phobius"/>
    </source>
</evidence>
<evidence type="ECO:0000259" key="17">
    <source>
        <dbReference type="PROSITE" id="PS51473"/>
    </source>
</evidence>
<evidence type="ECO:0000256" key="6">
    <source>
        <dbReference type="ARBA" id="ARBA00022737"/>
    </source>
</evidence>
<dbReference type="InterPro" id="IPR011009">
    <property type="entry name" value="Kinase-like_dom_sf"/>
</dbReference>
<keyword evidence="3" id="KW-0808">Transferase</keyword>
<evidence type="ECO:0000256" key="12">
    <source>
        <dbReference type="ARBA" id="ARBA00023170"/>
    </source>
</evidence>
<dbReference type="PROSITE" id="PS50011">
    <property type="entry name" value="PROTEIN_KINASE_DOM"/>
    <property type="match status" value="1"/>
</dbReference>
<evidence type="ECO:0000256" key="7">
    <source>
        <dbReference type="ARBA" id="ARBA00022741"/>
    </source>
</evidence>
<dbReference type="InterPro" id="IPR008271">
    <property type="entry name" value="Ser/Thr_kinase_AS"/>
</dbReference>
<feature type="domain" description="Protein kinase" evidence="16">
    <location>
        <begin position="321"/>
        <end position="604"/>
    </location>
</feature>
<dbReference type="FunFam" id="1.10.510.10:FF:000129">
    <property type="entry name" value="cysteine-rich receptor-like protein kinase 10"/>
    <property type="match status" value="1"/>
</dbReference>
<dbReference type="Proteomes" id="UP001630127">
    <property type="component" value="Unassembled WGS sequence"/>
</dbReference>
<dbReference type="AlphaFoldDB" id="A0ABD2ZT90"/>
<dbReference type="GO" id="GO:0005524">
    <property type="term" value="F:ATP binding"/>
    <property type="evidence" value="ECO:0007669"/>
    <property type="project" value="UniProtKB-KW"/>
</dbReference>
<gene>
    <name evidence="18" type="ORF">ACH5RR_014890</name>
</gene>
<dbReference type="Pfam" id="PF07714">
    <property type="entry name" value="PK_Tyr_Ser-Thr"/>
    <property type="match status" value="1"/>
</dbReference>
<keyword evidence="12" id="KW-0675">Receptor</keyword>
<dbReference type="SUPFAM" id="SSF56112">
    <property type="entry name" value="Protein kinase-like (PK-like)"/>
    <property type="match status" value="1"/>
</dbReference>
<comment type="subcellular location">
    <subcellularLocation>
        <location evidence="1">Membrane</location>
        <topology evidence="1">Single-pass membrane protein</topology>
    </subcellularLocation>
</comment>
<dbReference type="GO" id="GO:0006950">
    <property type="term" value="P:response to stress"/>
    <property type="evidence" value="ECO:0007669"/>
    <property type="project" value="UniProtKB-ARBA"/>
</dbReference>
<dbReference type="InterPro" id="IPR001245">
    <property type="entry name" value="Ser-Thr/Tyr_kinase_cat_dom"/>
</dbReference>
<dbReference type="PANTHER" id="PTHR27002">
    <property type="entry name" value="RECEPTOR-LIKE SERINE/THREONINE-PROTEIN KINASE SD1-8"/>
    <property type="match status" value="1"/>
</dbReference>
<keyword evidence="10 14" id="KW-1133">Transmembrane helix</keyword>
<keyword evidence="9" id="KW-0067">ATP-binding</keyword>
<keyword evidence="8" id="KW-0418">Kinase</keyword>
<dbReference type="Gene3D" id="1.10.510.10">
    <property type="entry name" value="Transferase(Phosphotransferase) domain 1"/>
    <property type="match status" value="1"/>
</dbReference>
<keyword evidence="2" id="KW-0723">Serine/threonine-protein kinase</keyword>
<evidence type="ECO:0000256" key="15">
    <source>
        <dbReference type="SAM" id="SignalP"/>
    </source>
</evidence>
<keyword evidence="5 15" id="KW-0732">Signal</keyword>
<dbReference type="CDD" id="cd14066">
    <property type="entry name" value="STKc_IRAK"/>
    <property type="match status" value="1"/>
</dbReference>
<evidence type="ECO:0000313" key="19">
    <source>
        <dbReference type="Proteomes" id="UP001630127"/>
    </source>
</evidence>
<dbReference type="GO" id="GO:0016020">
    <property type="term" value="C:membrane"/>
    <property type="evidence" value="ECO:0007669"/>
    <property type="project" value="UniProtKB-SubCell"/>
</dbReference>
<name>A0ABD2ZT90_9GENT</name>
<dbReference type="InterPro" id="IPR000719">
    <property type="entry name" value="Prot_kinase_dom"/>
</dbReference>
<dbReference type="FunFam" id="3.30.430.20:FF:000012">
    <property type="entry name" value="Cysteine-rich receptor-like protein kinase 25"/>
    <property type="match status" value="1"/>
</dbReference>
<evidence type="ECO:0000313" key="18">
    <source>
        <dbReference type="EMBL" id="KAL3522056.1"/>
    </source>
</evidence>
<keyword evidence="6" id="KW-0677">Repeat</keyword>
<organism evidence="18 19">
    <name type="scientific">Cinchona calisaya</name>
    <dbReference type="NCBI Taxonomy" id="153742"/>
    <lineage>
        <taxon>Eukaryota</taxon>
        <taxon>Viridiplantae</taxon>
        <taxon>Streptophyta</taxon>
        <taxon>Embryophyta</taxon>
        <taxon>Tracheophyta</taxon>
        <taxon>Spermatophyta</taxon>
        <taxon>Magnoliopsida</taxon>
        <taxon>eudicotyledons</taxon>
        <taxon>Gunneridae</taxon>
        <taxon>Pentapetalae</taxon>
        <taxon>asterids</taxon>
        <taxon>lamiids</taxon>
        <taxon>Gentianales</taxon>
        <taxon>Rubiaceae</taxon>
        <taxon>Cinchonoideae</taxon>
        <taxon>Cinchoneae</taxon>
        <taxon>Cinchona</taxon>
    </lineage>
</organism>
<dbReference type="Gene3D" id="3.30.200.20">
    <property type="entry name" value="Phosphorylase Kinase, domain 1"/>
    <property type="match status" value="1"/>
</dbReference>